<evidence type="ECO:0000313" key="4">
    <source>
        <dbReference type="EMBL" id="SVD71928.1"/>
    </source>
</evidence>
<evidence type="ECO:0008006" key="5">
    <source>
        <dbReference type="Google" id="ProtNLM"/>
    </source>
</evidence>
<evidence type="ECO:0000256" key="3">
    <source>
        <dbReference type="ARBA" id="ARBA00023274"/>
    </source>
</evidence>
<keyword evidence="3" id="KW-0687">Ribonucleoprotein</keyword>
<sequence>MDPIANMLTCVRNASQALLEEAAMPHSKIKENIARILKNEGYIA</sequence>
<dbReference type="EMBL" id="UINC01168745">
    <property type="protein sequence ID" value="SVD71928.1"/>
    <property type="molecule type" value="Genomic_DNA"/>
</dbReference>
<dbReference type="GO" id="GO:0005840">
    <property type="term" value="C:ribosome"/>
    <property type="evidence" value="ECO:0007669"/>
    <property type="project" value="UniProtKB-KW"/>
</dbReference>
<dbReference type="GO" id="GO:0003735">
    <property type="term" value="F:structural constituent of ribosome"/>
    <property type="evidence" value="ECO:0007669"/>
    <property type="project" value="InterPro"/>
</dbReference>
<dbReference type="GO" id="GO:1990904">
    <property type="term" value="C:ribonucleoprotein complex"/>
    <property type="evidence" value="ECO:0007669"/>
    <property type="project" value="UniProtKB-KW"/>
</dbReference>
<evidence type="ECO:0000256" key="1">
    <source>
        <dbReference type="ARBA" id="ARBA00006471"/>
    </source>
</evidence>
<proteinExistence type="inferred from homology"/>
<keyword evidence="2" id="KW-0689">Ribosomal protein</keyword>
<organism evidence="4">
    <name type="scientific">marine metagenome</name>
    <dbReference type="NCBI Taxonomy" id="408172"/>
    <lineage>
        <taxon>unclassified sequences</taxon>
        <taxon>metagenomes</taxon>
        <taxon>ecological metagenomes</taxon>
    </lineage>
</organism>
<dbReference type="GO" id="GO:0006412">
    <property type="term" value="P:translation"/>
    <property type="evidence" value="ECO:0007669"/>
    <property type="project" value="InterPro"/>
</dbReference>
<dbReference type="Gene3D" id="3.30.1370.30">
    <property type="match status" value="1"/>
</dbReference>
<gene>
    <name evidence="4" type="ORF">METZ01_LOCUS424782</name>
</gene>
<evidence type="ECO:0000256" key="2">
    <source>
        <dbReference type="ARBA" id="ARBA00022980"/>
    </source>
</evidence>
<accession>A0A382XNN1</accession>
<dbReference type="InterPro" id="IPR000630">
    <property type="entry name" value="Ribosomal_uS8"/>
</dbReference>
<dbReference type="InterPro" id="IPR035987">
    <property type="entry name" value="Ribosomal_uS8_sf"/>
</dbReference>
<feature type="non-terminal residue" evidence="4">
    <location>
        <position position="44"/>
    </location>
</feature>
<reference evidence="4" key="1">
    <citation type="submission" date="2018-05" db="EMBL/GenBank/DDBJ databases">
        <authorList>
            <person name="Lanie J.A."/>
            <person name="Ng W.-L."/>
            <person name="Kazmierczak K.M."/>
            <person name="Andrzejewski T.M."/>
            <person name="Davidsen T.M."/>
            <person name="Wayne K.J."/>
            <person name="Tettelin H."/>
            <person name="Glass J.I."/>
            <person name="Rusch D."/>
            <person name="Podicherti R."/>
            <person name="Tsui H.-C.T."/>
            <person name="Winkler M.E."/>
        </authorList>
    </citation>
    <scope>NUCLEOTIDE SEQUENCE</scope>
</reference>
<comment type="similarity">
    <text evidence="1">Belongs to the universal ribosomal protein uS8 family.</text>
</comment>
<name>A0A382XNN1_9ZZZZ</name>
<dbReference type="AlphaFoldDB" id="A0A382XNN1"/>
<dbReference type="Pfam" id="PF00410">
    <property type="entry name" value="Ribosomal_S8"/>
    <property type="match status" value="1"/>
</dbReference>
<dbReference type="SUPFAM" id="SSF56047">
    <property type="entry name" value="Ribosomal protein S8"/>
    <property type="match status" value="1"/>
</dbReference>
<protein>
    <recommendedName>
        <fullName evidence="5">30S ribosomal protein S8</fullName>
    </recommendedName>
</protein>